<dbReference type="Proteomes" id="UP000036681">
    <property type="component" value="Unplaced"/>
</dbReference>
<keyword evidence="6" id="KW-1185">Reference proteome</keyword>
<evidence type="ECO:0000256" key="2">
    <source>
        <dbReference type="ARBA" id="ARBA00022490"/>
    </source>
</evidence>
<dbReference type="InterPro" id="IPR045329">
    <property type="entry name" value="LZTS"/>
</dbReference>
<dbReference type="AlphaFoldDB" id="A0A0M3ISK3"/>
<keyword evidence="3 4" id="KW-0175">Coiled coil</keyword>
<evidence type="ECO:0000256" key="3">
    <source>
        <dbReference type="ARBA" id="ARBA00023054"/>
    </source>
</evidence>
<sequence>MEFYKQYFFIYSAEQYKRSSQLNESNCITLANSRPRAIYQPSTSAEPSPSSTHYLVKSSKCENEENDYDVVPEYIDREKIFTDDSGSSDNYSILYQTPVHSNQSGVPSQTNSNASTTFAVNNVNLPTNVSKKSSSSHHIYGSNASSGSRHSSGIHVTPSPSDSGIVDYESIIRDKENELSTVRSTMEQNEEIIIRVYQEKERMWKEQLADLKQKLQASQQGESALRQQIQRCNEQRDQFQA</sequence>
<dbReference type="PANTHER" id="PTHR19354:SF2">
    <property type="entry name" value="LEUCINE-RICH REPEAT-CONTAINING PROTEIN DDB_G0290503"/>
    <property type="match status" value="1"/>
</dbReference>
<feature type="coiled-coil region" evidence="4">
    <location>
        <begin position="172"/>
        <end position="228"/>
    </location>
</feature>
<name>A0A0M3ISK3_ASCLU</name>
<feature type="region of interest" description="Disordered" evidence="5">
    <location>
        <begin position="128"/>
        <end position="165"/>
    </location>
</feature>
<evidence type="ECO:0000313" key="6">
    <source>
        <dbReference type="Proteomes" id="UP000036681"/>
    </source>
</evidence>
<comment type="subcellular location">
    <subcellularLocation>
        <location evidence="1">Cytoplasm</location>
    </subcellularLocation>
</comment>
<dbReference type="GO" id="GO:0005737">
    <property type="term" value="C:cytoplasm"/>
    <property type="evidence" value="ECO:0007669"/>
    <property type="project" value="UniProtKB-SubCell"/>
</dbReference>
<evidence type="ECO:0000256" key="5">
    <source>
        <dbReference type="SAM" id="MobiDB-lite"/>
    </source>
</evidence>
<feature type="compositionally biased region" description="Low complexity" evidence="5">
    <location>
        <begin position="141"/>
        <end position="153"/>
    </location>
</feature>
<organism evidence="6 7">
    <name type="scientific">Ascaris lumbricoides</name>
    <name type="common">Giant roundworm</name>
    <dbReference type="NCBI Taxonomy" id="6252"/>
    <lineage>
        <taxon>Eukaryota</taxon>
        <taxon>Metazoa</taxon>
        <taxon>Ecdysozoa</taxon>
        <taxon>Nematoda</taxon>
        <taxon>Chromadorea</taxon>
        <taxon>Rhabditida</taxon>
        <taxon>Spirurina</taxon>
        <taxon>Ascaridomorpha</taxon>
        <taxon>Ascaridoidea</taxon>
        <taxon>Ascarididae</taxon>
        <taxon>Ascaris</taxon>
    </lineage>
</organism>
<reference evidence="7" key="1">
    <citation type="submission" date="2017-02" db="UniProtKB">
        <authorList>
            <consortium name="WormBaseParasite"/>
        </authorList>
    </citation>
    <scope>IDENTIFICATION</scope>
</reference>
<dbReference type="WBParaSite" id="ALUE_0002173101-mRNA-1">
    <property type="protein sequence ID" value="ALUE_0002173101-mRNA-1"/>
    <property type="gene ID" value="ALUE_0002173101"/>
</dbReference>
<protein>
    <submittedName>
        <fullName evidence="7">Leucine zipper tumor suppressor 2 homolog</fullName>
    </submittedName>
</protein>
<feature type="compositionally biased region" description="Polar residues" evidence="5">
    <location>
        <begin position="128"/>
        <end position="137"/>
    </location>
</feature>
<keyword evidence="2" id="KW-0963">Cytoplasm</keyword>
<dbReference type="PANTHER" id="PTHR19354">
    <property type="entry name" value="ZIPPER PUTATIVE TUMOR SUPPRESSOR 2 HOMOLOG-LIKE PROTEIN-RELATED"/>
    <property type="match status" value="1"/>
</dbReference>
<accession>A0A0M3ISK3</accession>
<evidence type="ECO:0000256" key="1">
    <source>
        <dbReference type="ARBA" id="ARBA00004496"/>
    </source>
</evidence>
<evidence type="ECO:0000256" key="4">
    <source>
        <dbReference type="SAM" id="Coils"/>
    </source>
</evidence>
<evidence type="ECO:0000313" key="7">
    <source>
        <dbReference type="WBParaSite" id="ALUE_0002173101-mRNA-1"/>
    </source>
</evidence>
<proteinExistence type="predicted"/>